<gene>
    <name evidence="1" type="ORF">BDK51DRAFT_35126</name>
</gene>
<protein>
    <submittedName>
        <fullName evidence="1">Uncharacterized protein</fullName>
    </submittedName>
</protein>
<keyword evidence="2" id="KW-1185">Reference proteome</keyword>
<proteinExistence type="predicted"/>
<evidence type="ECO:0000313" key="2">
    <source>
        <dbReference type="Proteomes" id="UP000269721"/>
    </source>
</evidence>
<sequence length="503" mass="54508">MGLEVILHGVVSFRWHATPNRWICKLQTLYPPVSSPTQPVLPNKLGPGWMLRRGAFRVTVCKIHLLWATLTPPTLHLRDSGQWWVGLVRLKQGEHTYPHLEKLPNPPEPRRLTACSSTIGRLGIGVLRLHHVSSEGQLFLDSLSDWSPSALPGHPLLPTTREGWVVRRWVGEGVLRVDGCGGDGGGTSDWRYWGARMEGRGQLRGVSAGVLGSFGIMGLRAGRWRGEVRTGCMVVFRQVSATRSQGRRVLWFHLRVGLDRGGCWEAKGELCVGRTSAGFCGVGVLLTVKTRQGGLVEGAVLTGFISGVGRPFHPVMGDMVGGLVGKGCWWGFTLLLLRGGDVGFVGGRSLVYNTCLVRLEGEMSLRAGASQGNLLKGSVGERGNGLRAVNSGTIRGKTSLPYHMKLDVVVVVITQLRTDLISSGRTPVWVQGVRCCLTSVGWWSGRGNDGMLGASCSDVKWKKFLDEARDGGALRGVWGGGLAVVYRDTVKLHLAGPLLGDRQ</sequence>
<name>A0A4P9WNM7_9FUNG</name>
<dbReference type="AlphaFoldDB" id="A0A4P9WNM7"/>
<accession>A0A4P9WNM7</accession>
<organism evidence="1 2">
    <name type="scientific">Blyttiomyces helicus</name>
    <dbReference type="NCBI Taxonomy" id="388810"/>
    <lineage>
        <taxon>Eukaryota</taxon>
        <taxon>Fungi</taxon>
        <taxon>Fungi incertae sedis</taxon>
        <taxon>Chytridiomycota</taxon>
        <taxon>Chytridiomycota incertae sedis</taxon>
        <taxon>Chytridiomycetes</taxon>
        <taxon>Chytridiomycetes incertae sedis</taxon>
        <taxon>Blyttiomyces</taxon>
    </lineage>
</organism>
<dbReference type="Proteomes" id="UP000269721">
    <property type="component" value="Unassembled WGS sequence"/>
</dbReference>
<evidence type="ECO:0000313" key="1">
    <source>
        <dbReference type="EMBL" id="RKO93885.1"/>
    </source>
</evidence>
<dbReference type="EMBL" id="KZ994084">
    <property type="protein sequence ID" value="RKO93885.1"/>
    <property type="molecule type" value="Genomic_DNA"/>
</dbReference>
<reference evidence="2" key="1">
    <citation type="journal article" date="2018" name="Nat. Microbiol.">
        <title>Leveraging single-cell genomics to expand the fungal tree of life.</title>
        <authorList>
            <person name="Ahrendt S.R."/>
            <person name="Quandt C.A."/>
            <person name="Ciobanu D."/>
            <person name="Clum A."/>
            <person name="Salamov A."/>
            <person name="Andreopoulos B."/>
            <person name="Cheng J.F."/>
            <person name="Woyke T."/>
            <person name="Pelin A."/>
            <person name="Henrissat B."/>
            <person name="Reynolds N.K."/>
            <person name="Benny G.L."/>
            <person name="Smith M.E."/>
            <person name="James T.Y."/>
            <person name="Grigoriev I.V."/>
        </authorList>
    </citation>
    <scope>NUCLEOTIDE SEQUENCE [LARGE SCALE GENOMIC DNA]</scope>
</reference>